<dbReference type="AlphaFoldDB" id="A0A4W5Q8Z5"/>
<keyword evidence="8 9" id="KW-0807">Transducer</keyword>
<evidence type="ECO:0000256" key="10">
    <source>
        <dbReference type="SAM" id="Phobius"/>
    </source>
</evidence>
<dbReference type="InterPro" id="IPR000276">
    <property type="entry name" value="GPCR_Rhodpsn"/>
</dbReference>
<feature type="transmembrane region" description="Helical" evidence="10">
    <location>
        <begin position="178"/>
        <end position="197"/>
    </location>
</feature>
<keyword evidence="4 9" id="KW-0297">G-protein coupled receptor</keyword>
<reference evidence="12" key="3">
    <citation type="submission" date="2025-09" db="UniProtKB">
        <authorList>
            <consortium name="Ensembl"/>
        </authorList>
    </citation>
    <scope>IDENTIFICATION</scope>
</reference>
<evidence type="ECO:0000256" key="4">
    <source>
        <dbReference type="ARBA" id="ARBA00023040"/>
    </source>
</evidence>
<comment type="similarity">
    <text evidence="9">Belongs to the G-protein coupled receptor 1 family.</text>
</comment>
<feature type="transmembrane region" description="Helical" evidence="10">
    <location>
        <begin position="217"/>
        <end position="237"/>
    </location>
</feature>
<evidence type="ECO:0000256" key="7">
    <source>
        <dbReference type="ARBA" id="ARBA00023180"/>
    </source>
</evidence>
<dbReference type="GO" id="GO:0005886">
    <property type="term" value="C:plasma membrane"/>
    <property type="evidence" value="ECO:0007669"/>
    <property type="project" value="TreeGrafter"/>
</dbReference>
<proteinExistence type="inferred from homology"/>
<sequence length="387" mass="42337">MTILYYCFSEAVNHCLSAMEILTSLVVNATPEDMNSTSNPQWGVPYLKKLAHLDEGLYQEFYGLWVTLMVVNTLMFVVGVVLNSLALYIFCLPSQISSAPVVYTINLAVADLLVALSLPARIALYHSGGGCLACSYVHTFSYFVNMYCSILFLTSICVDRYIAVVWAGAGRRWRSPGVAKGVSVGIWLFAMVVTYSFQTTELEIKATSCCRLTALFALSFLEFLLPLVVIVTFTLRVACALTDPRLMPQSQGRRARAVRLLVAVLVVFSICFMPFHVRQALVYFRMGGDRAQQVLAYHATVTLSSLNSCLDPVVYCFVTDSFRSAMRLACRKRPGAGVEAEAERTSGGDVASGLRSSKGSGTAMAIAHSVATLTLTPCTLRQMEMSA</sequence>
<dbReference type="Ensembl" id="ENSHHUT00000076124.1">
    <property type="protein sequence ID" value="ENSHHUP00000073701.1"/>
    <property type="gene ID" value="ENSHHUG00000043238.1"/>
</dbReference>
<dbReference type="GO" id="GO:0004930">
    <property type="term" value="F:G protein-coupled receptor activity"/>
    <property type="evidence" value="ECO:0007669"/>
    <property type="project" value="UniProtKB-KW"/>
</dbReference>
<keyword evidence="5 10" id="KW-0472">Membrane</keyword>
<dbReference type="PROSITE" id="PS50262">
    <property type="entry name" value="G_PROTEIN_RECEP_F1_2"/>
    <property type="match status" value="1"/>
</dbReference>
<evidence type="ECO:0000256" key="3">
    <source>
        <dbReference type="ARBA" id="ARBA00022989"/>
    </source>
</evidence>
<evidence type="ECO:0000256" key="6">
    <source>
        <dbReference type="ARBA" id="ARBA00023170"/>
    </source>
</evidence>
<reference evidence="13" key="1">
    <citation type="submission" date="2018-06" db="EMBL/GenBank/DDBJ databases">
        <title>Genome assembly of Danube salmon.</title>
        <authorList>
            <person name="Macqueen D.J."/>
            <person name="Gundappa M.K."/>
        </authorList>
    </citation>
    <scope>NUCLEOTIDE SEQUENCE [LARGE SCALE GENOMIC DNA]</scope>
</reference>
<name>A0A4W5Q8Z5_9TELE</name>
<evidence type="ECO:0000256" key="5">
    <source>
        <dbReference type="ARBA" id="ARBA00023136"/>
    </source>
</evidence>
<protein>
    <submittedName>
        <fullName evidence="12">G protein-coupled receptor 20</fullName>
    </submittedName>
</protein>
<feature type="domain" description="G-protein coupled receptors family 1 profile" evidence="11">
    <location>
        <begin position="82"/>
        <end position="315"/>
    </location>
</feature>
<keyword evidence="7" id="KW-0325">Glycoprotein</keyword>
<dbReference type="PROSITE" id="PS00237">
    <property type="entry name" value="G_PROTEIN_RECEP_F1_1"/>
    <property type="match status" value="1"/>
</dbReference>
<evidence type="ECO:0000256" key="1">
    <source>
        <dbReference type="ARBA" id="ARBA00004141"/>
    </source>
</evidence>
<dbReference type="Proteomes" id="UP000314982">
    <property type="component" value="Unassembled WGS sequence"/>
</dbReference>
<dbReference type="PANTHER" id="PTHR24232:SF109">
    <property type="entry name" value="G-PROTEIN COUPLED RECEPTOR 20-LIKE"/>
    <property type="match status" value="1"/>
</dbReference>
<evidence type="ECO:0000256" key="2">
    <source>
        <dbReference type="ARBA" id="ARBA00022692"/>
    </source>
</evidence>
<feature type="transmembrane region" description="Helical" evidence="10">
    <location>
        <begin position="101"/>
        <end position="124"/>
    </location>
</feature>
<dbReference type="SUPFAM" id="SSF81321">
    <property type="entry name" value="Family A G protein-coupled receptor-like"/>
    <property type="match status" value="1"/>
</dbReference>
<keyword evidence="6 9" id="KW-0675">Receptor</keyword>
<feature type="transmembrane region" description="Helical" evidence="10">
    <location>
        <begin position="257"/>
        <end position="275"/>
    </location>
</feature>
<evidence type="ECO:0000256" key="8">
    <source>
        <dbReference type="ARBA" id="ARBA00023224"/>
    </source>
</evidence>
<dbReference type="PANTHER" id="PTHR24232">
    <property type="entry name" value="G-PROTEIN COUPLED RECEPTOR"/>
    <property type="match status" value="1"/>
</dbReference>
<dbReference type="InterPro" id="IPR017452">
    <property type="entry name" value="GPCR_Rhodpsn_7TM"/>
</dbReference>
<dbReference type="Pfam" id="PF00001">
    <property type="entry name" value="7tm_1"/>
    <property type="match status" value="1"/>
</dbReference>
<evidence type="ECO:0000313" key="13">
    <source>
        <dbReference type="Proteomes" id="UP000314982"/>
    </source>
</evidence>
<reference evidence="12" key="2">
    <citation type="submission" date="2025-08" db="UniProtKB">
        <authorList>
            <consortium name="Ensembl"/>
        </authorList>
    </citation>
    <scope>IDENTIFICATION</scope>
</reference>
<dbReference type="Gene3D" id="1.20.1070.10">
    <property type="entry name" value="Rhodopsin 7-helix transmembrane proteins"/>
    <property type="match status" value="1"/>
</dbReference>
<keyword evidence="13" id="KW-1185">Reference proteome</keyword>
<dbReference type="GO" id="GO:0007200">
    <property type="term" value="P:phospholipase C-activating G protein-coupled receptor signaling pathway"/>
    <property type="evidence" value="ECO:0007669"/>
    <property type="project" value="TreeGrafter"/>
</dbReference>
<keyword evidence="2 9" id="KW-0812">Transmembrane</keyword>
<organism evidence="12 13">
    <name type="scientific">Hucho hucho</name>
    <name type="common">huchen</name>
    <dbReference type="NCBI Taxonomy" id="62062"/>
    <lineage>
        <taxon>Eukaryota</taxon>
        <taxon>Metazoa</taxon>
        <taxon>Chordata</taxon>
        <taxon>Craniata</taxon>
        <taxon>Vertebrata</taxon>
        <taxon>Euteleostomi</taxon>
        <taxon>Actinopterygii</taxon>
        <taxon>Neopterygii</taxon>
        <taxon>Teleostei</taxon>
        <taxon>Protacanthopterygii</taxon>
        <taxon>Salmoniformes</taxon>
        <taxon>Salmonidae</taxon>
        <taxon>Salmoninae</taxon>
        <taxon>Hucho</taxon>
    </lineage>
</organism>
<evidence type="ECO:0000313" key="12">
    <source>
        <dbReference type="Ensembl" id="ENSHHUP00000073701.1"/>
    </source>
</evidence>
<dbReference type="GO" id="GO:0035025">
    <property type="term" value="P:positive regulation of Rho protein signal transduction"/>
    <property type="evidence" value="ECO:0007669"/>
    <property type="project" value="TreeGrafter"/>
</dbReference>
<feature type="transmembrane region" description="Helical" evidence="10">
    <location>
        <begin position="62"/>
        <end position="89"/>
    </location>
</feature>
<keyword evidence="3 10" id="KW-1133">Transmembrane helix</keyword>
<dbReference type="PRINTS" id="PR00237">
    <property type="entry name" value="GPCRRHODOPSN"/>
</dbReference>
<evidence type="ECO:0000259" key="11">
    <source>
        <dbReference type="PROSITE" id="PS50262"/>
    </source>
</evidence>
<dbReference type="GeneTree" id="ENSGT01150000286998"/>
<evidence type="ECO:0000256" key="9">
    <source>
        <dbReference type="RuleBase" id="RU000688"/>
    </source>
</evidence>
<feature type="transmembrane region" description="Helical" evidence="10">
    <location>
        <begin position="144"/>
        <end position="166"/>
    </location>
</feature>
<comment type="subcellular location">
    <subcellularLocation>
        <location evidence="1">Membrane</location>
        <topology evidence="1">Multi-pass membrane protein</topology>
    </subcellularLocation>
</comment>
<accession>A0A4W5Q8Z5</accession>